<evidence type="ECO:0000313" key="2">
    <source>
        <dbReference type="Proteomes" id="UP001157418"/>
    </source>
</evidence>
<sequence length="128" mass="14362">MCIKNTNFDFSFLPMHHTISGIKSTTNTPDHKSILNDSNQNPNTSIPFFLTGTLEELDVDFAGERHRNPRRVWLSCSLCSSCLIRSGRHKCCRLHRGLVIGDCGGFRWQVSNTTTSCSSPLSCCSVFY</sequence>
<comment type="caution">
    <text evidence="1">The sequence shown here is derived from an EMBL/GenBank/DDBJ whole genome shotgun (WGS) entry which is preliminary data.</text>
</comment>
<reference evidence="1 2" key="1">
    <citation type="submission" date="2022-01" db="EMBL/GenBank/DDBJ databases">
        <authorList>
            <person name="Xiong W."/>
            <person name="Schranz E."/>
        </authorList>
    </citation>
    <scope>NUCLEOTIDE SEQUENCE [LARGE SCALE GENOMIC DNA]</scope>
</reference>
<protein>
    <submittedName>
        <fullName evidence="1">Uncharacterized protein</fullName>
    </submittedName>
</protein>
<proteinExistence type="predicted"/>
<dbReference type="EMBL" id="CAKMRJ010005412">
    <property type="protein sequence ID" value="CAH1442593.1"/>
    <property type="molecule type" value="Genomic_DNA"/>
</dbReference>
<accession>A0AAU9NXY0</accession>
<name>A0AAU9NXY0_9ASTR</name>
<gene>
    <name evidence="1" type="ORF">LVIROSA_LOCUS28570</name>
</gene>
<dbReference type="AlphaFoldDB" id="A0AAU9NXY0"/>
<organism evidence="1 2">
    <name type="scientific">Lactuca virosa</name>
    <dbReference type="NCBI Taxonomy" id="75947"/>
    <lineage>
        <taxon>Eukaryota</taxon>
        <taxon>Viridiplantae</taxon>
        <taxon>Streptophyta</taxon>
        <taxon>Embryophyta</taxon>
        <taxon>Tracheophyta</taxon>
        <taxon>Spermatophyta</taxon>
        <taxon>Magnoliopsida</taxon>
        <taxon>eudicotyledons</taxon>
        <taxon>Gunneridae</taxon>
        <taxon>Pentapetalae</taxon>
        <taxon>asterids</taxon>
        <taxon>campanulids</taxon>
        <taxon>Asterales</taxon>
        <taxon>Asteraceae</taxon>
        <taxon>Cichorioideae</taxon>
        <taxon>Cichorieae</taxon>
        <taxon>Lactucinae</taxon>
        <taxon>Lactuca</taxon>
    </lineage>
</organism>
<evidence type="ECO:0000313" key="1">
    <source>
        <dbReference type="EMBL" id="CAH1442593.1"/>
    </source>
</evidence>
<keyword evidence="2" id="KW-1185">Reference proteome</keyword>
<dbReference type="Proteomes" id="UP001157418">
    <property type="component" value="Unassembled WGS sequence"/>
</dbReference>